<keyword evidence="5" id="KW-1185">Reference proteome</keyword>
<organism evidence="4 5">
    <name type="scientific">Actinorhabdospora filicis</name>
    <dbReference type="NCBI Taxonomy" id="1785913"/>
    <lineage>
        <taxon>Bacteria</taxon>
        <taxon>Bacillati</taxon>
        <taxon>Actinomycetota</taxon>
        <taxon>Actinomycetes</taxon>
        <taxon>Micromonosporales</taxon>
        <taxon>Micromonosporaceae</taxon>
        <taxon>Actinorhabdospora</taxon>
    </lineage>
</organism>
<dbReference type="Proteomes" id="UP001165079">
    <property type="component" value="Unassembled WGS sequence"/>
</dbReference>
<feature type="domain" description="Prokaryotic-type class I peptide chain release factors" evidence="3">
    <location>
        <begin position="11"/>
        <end position="136"/>
    </location>
</feature>
<dbReference type="Gene3D" id="3.30.160.20">
    <property type="match status" value="1"/>
</dbReference>
<reference evidence="4" key="1">
    <citation type="submission" date="2023-03" db="EMBL/GenBank/DDBJ databases">
        <title>Actinorhabdospora filicis NBRC 111898.</title>
        <authorList>
            <person name="Ichikawa N."/>
            <person name="Sato H."/>
            <person name="Tonouchi N."/>
        </authorList>
    </citation>
    <scope>NUCLEOTIDE SEQUENCE</scope>
    <source>
        <strain evidence="4">NBRC 111898</strain>
    </source>
</reference>
<proteinExistence type="inferred from homology"/>
<keyword evidence="4" id="KW-0378">Hydrolase</keyword>
<evidence type="ECO:0000259" key="3">
    <source>
        <dbReference type="Pfam" id="PF00472"/>
    </source>
</evidence>
<evidence type="ECO:0000256" key="2">
    <source>
        <dbReference type="SAM" id="MobiDB-lite"/>
    </source>
</evidence>
<dbReference type="GO" id="GO:0003747">
    <property type="term" value="F:translation release factor activity"/>
    <property type="evidence" value="ECO:0007669"/>
    <property type="project" value="InterPro"/>
</dbReference>
<evidence type="ECO:0000313" key="5">
    <source>
        <dbReference type="Proteomes" id="UP001165079"/>
    </source>
</evidence>
<dbReference type="EMBL" id="BSTX01000005">
    <property type="protein sequence ID" value="GLZ81288.1"/>
    <property type="molecule type" value="Genomic_DNA"/>
</dbReference>
<dbReference type="Pfam" id="PF00472">
    <property type="entry name" value="RF-1"/>
    <property type="match status" value="1"/>
</dbReference>
<dbReference type="SUPFAM" id="SSF75620">
    <property type="entry name" value="Release factor"/>
    <property type="match status" value="1"/>
</dbReference>
<comment type="similarity">
    <text evidence="1">Belongs to the prokaryotic/mitochondrial release factor family.</text>
</comment>
<dbReference type="GO" id="GO:0004045">
    <property type="term" value="F:peptidyl-tRNA hydrolase activity"/>
    <property type="evidence" value="ECO:0007669"/>
    <property type="project" value="TreeGrafter"/>
</dbReference>
<accession>A0A9W6SS09</accession>
<protein>
    <submittedName>
        <fullName evidence="4">Aminoacyl-tRNA hydrolase</fullName>
    </submittedName>
</protein>
<dbReference type="PANTHER" id="PTHR47814">
    <property type="entry name" value="PEPTIDYL-TRNA HYDROLASE ARFB"/>
    <property type="match status" value="1"/>
</dbReference>
<dbReference type="PANTHER" id="PTHR47814:SF1">
    <property type="entry name" value="PEPTIDYL-TRNA HYDROLASE ARFB"/>
    <property type="match status" value="1"/>
</dbReference>
<feature type="compositionally biased region" description="Basic residues" evidence="2">
    <location>
        <begin position="124"/>
        <end position="140"/>
    </location>
</feature>
<dbReference type="NCBIfam" id="NF006718">
    <property type="entry name" value="PRK09256.1"/>
    <property type="match status" value="1"/>
</dbReference>
<feature type="region of interest" description="Disordered" evidence="2">
    <location>
        <begin position="98"/>
        <end position="140"/>
    </location>
</feature>
<evidence type="ECO:0000256" key="1">
    <source>
        <dbReference type="ARBA" id="ARBA00010835"/>
    </source>
</evidence>
<dbReference type="InterPro" id="IPR000352">
    <property type="entry name" value="Pep_chain_release_fac_I"/>
</dbReference>
<dbReference type="AlphaFoldDB" id="A0A9W6SS09"/>
<name>A0A9W6SS09_9ACTN</name>
<dbReference type="InterPro" id="IPR045853">
    <property type="entry name" value="Pep_chain_release_fac_I_sf"/>
</dbReference>
<evidence type="ECO:0000313" key="4">
    <source>
        <dbReference type="EMBL" id="GLZ81288.1"/>
    </source>
</evidence>
<dbReference type="RefSeq" id="WP_285666735.1">
    <property type="nucleotide sequence ID" value="NZ_BSTX01000005.1"/>
</dbReference>
<dbReference type="GO" id="GO:0043022">
    <property type="term" value="F:ribosome binding"/>
    <property type="evidence" value="ECO:0007669"/>
    <property type="project" value="TreeGrafter"/>
</dbReference>
<dbReference type="GO" id="GO:0072344">
    <property type="term" value="P:rescue of stalled ribosome"/>
    <property type="evidence" value="ECO:0007669"/>
    <property type="project" value="TreeGrafter"/>
</dbReference>
<sequence length="140" mass="15372">MLSAVRVTDAIVIPEGDLRWRFSRSSGPGGQGVNTADSRVELSFDLAGSTLFPPLLKERALERLAAKLVDGVLTIAASEHRAQLRNREAAAMRLAQALREAVAPPPRKRRPTKPSRGSVERRLAAKKRRGDVKRGRRGDE</sequence>
<gene>
    <name evidence="4" type="ORF">Afil01_60950</name>
</gene>
<comment type="caution">
    <text evidence="4">The sequence shown here is derived from an EMBL/GenBank/DDBJ whole genome shotgun (WGS) entry which is preliminary data.</text>
</comment>